<keyword evidence="4" id="KW-1185">Reference proteome</keyword>
<dbReference type="Proteomes" id="UP000645257">
    <property type="component" value="Unassembled WGS sequence"/>
</dbReference>
<gene>
    <name evidence="3" type="ORF">GCM10011289_19860</name>
</gene>
<dbReference type="EMBL" id="BMYX01000010">
    <property type="protein sequence ID" value="GGY16584.1"/>
    <property type="molecule type" value="Genomic_DNA"/>
</dbReference>
<evidence type="ECO:0000256" key="2">
    <source>
        <dbReference type="ARBA" id="ARBA00022679"/>
    </source>
</evidence>
<dbReference type="GO" id="GO:0008713">
    <property type="term" value="F:ADP-heptose-lipopolysaccharide heptosyltransferase activity"/>
    <property type="evidence" value="ECO:0007669"/>
    <property type="project" value="TreeGrafter"/>
</dbReference>
<dbReference type="AlphaFoldDB" id="A0A918U9M0"/>
<dbReference type="InterPro" id="IPR051199">
    <property type="entry name" value="LPS_LOS_Heptosyltrfase"/>
</dbReference>
<comment type="caution">
    <text evidence="3">The sequence shown here is derived from an EMBL/GenBank/DDBJ whole genome shotgun (WGS) entry which is preliminary data.</text>
</comment>
<evidence type="ECO:0000313" key="3">
    <source>
        <dbReference type="EMBL" id="GGY16584.1"/>
    </source>
</evidence>
<dbReference type="GO" id="GO:0005829">
    <property type="term" value="C:cytosol"/>
    <property type="evidence" value="ECO:0007669"/>
    <property type="project" value="TreeGrafter"/>
</dbReference>
<keyword evidence="2" id="KW-0808">Transferase</keyword>
<name>A0A918U9M0_9NEIS</name>
<evidence type="ECO:0000313" key="4">
    <source>
        <dbReference type="Proteomes" id="UP000645257"/>
    </source>
</evidence>
<dbReference type="Gene3D" id="3.40.50.2000">
    <property type="entry name" value="Glycogen Phosphorylase B"/>
    <property type="match status" value="2"/>
</dbReference>
<dbReference type="CDD" id="cd03789">
    <property type="entry name" value="GT9_LPS_heptosyltransferase"/>
    <property type="match status" value="1"/>
</dbReference>
<dbReference type="SUPFAM" id="SSF53756">
    <property type="entry name" value="UDP-Glycosyltransferase/glycogen phosphorylase"/>
    <property type="match status" value="1"/>
</dbReference>
<organism evidence="3 4">
    <name type="scientific">Paludibacterium paludis</name>
    <dbReference type="NCBI Taxonomy" id="1225769"/>
    <lineage>
        <taxon>Bacteria</taxon>
        <taxon>Pseudomonadati</taxon>
        <taxon>Pseudomonadota</taxon>
        <taxon>Betaproteobacteria</taxon>
        <taxon>Neisseriales</taxon>
        <taxon>Chromobacteriaceae</taxon>
        <taxon>Paludibacterium</taxon>
    </lineage>
</organism>
<proteinExistence type="predicted"/>
<dbReference type="PANTHER" id="PTHR30160">
    <property type="entry name" value="TETRAACYLDISACCHARIDE 4'-KINASE-RELATED"/>
    <property type="match status" value="1"/>
</dbReference>
<dbReference type="GO" id="GO:0009244">
    <property type="term" value="P:lipopolysaccharide core region biosynthetic process"/>
    <property type="evidence" value="ECO:0007669"/>
    <property type="project" value="TreeGrafter"/>
</dbReference>
<keyword evidence="1" id="KW-0328">Glycosyltransferase</keyword>
<accession>A0A918U9M0</accession>
<dbReference type="NCBIfam" id="TIGR02201">
    <property type="entry name" value="heptsyl_trn_III"/>
    <property type="match status" value="1"/>
</dbReference>
<dbReference type="InterPro" id="IPR011916">
    <property type="entry name" value="LipoPS_heptosylTferase-III"/>
</dbReference>
<dbReference type="PANTHER" id="PTHR30160:SF1">
    <property type="entry name" value="LIPOPOLYSACCHARIDE 1,2-N-ACETYLGLUCOSAMINETRANSFERASE-RELATED"/>
    <property type="match status" value="1"/>
</dbReference>
<reference evidence="3" key="2">
    <citation type="submission" date="2020-09" db="EMBL/GenBank/DDBJ databases">
        <authorList>
            <person name="Sun Q."/>
            <person name="Kim S."/>
        </authorList>
    </citation>
    <scope>NUCLEOTIDE SEQUENCE</scope>
    <source>
        <strain evidence="3">KCTC 32182</strain>
    </source>
</reference>
<protein>
    <submittedName>
        <fullName evidence="3">Lipopolysaccharide heptosyltransferase III</fullName>
    </submittedName>
</protein>
<evidence type="ECO:0000256" key="1">
    <source>
        <dbReference type="ARBA" id="ARBA00022676"/>
    </source>
</evidence>
<dbReference type="RefSeq" id="WP_189533836.1">
    <property type="nucleotide sequence ID" value="NZ_BMYX01000010.1"/>
</dbReference>
<reference evidence="3" key="1">
    <citation type="journal article" date="2014" name="Int. J. Syst. Evol. Microbiol.">
        <title>Complete genome sequence of Corynebacterium casei LMG S-19264T (=DSM 44701T), isolated from a smear-ripened cheese.</title>
        <authorList>
            <consortium name="US DOE Joint Genome Institute (JGI-PGF)"/>
            <person name="Walter F."/>
            <person name="Albersmeier A."/>
            <person name="Kalinowski J."/>
            <person name="Ruckert C."/>
        </authorList>
    </citation>
    <scope>NUCLEOTIDE SEQUENCE</scope>
    <source>
        <strain evidence="3">KCTC 32182</strain>
    </source>
</reference>
<dbReference type="Pfam" id="PF01075">
    <property type="entry name" value="Glyco_transf_9"/>
    <property type="match status" value="1"/>
</dbReference>
<sequence>MTDLAPPKRILVIKLRHHGDILLCTPVARVLKMRYPHAQIDFLVYRETIPIVSRNTDIDRVWGLDRGLKGAAKLCHLLSLYRRMAGRRYDWVIHLSDQWNGALLARLLARQEAVGFDYPKRRGNRWASLFSRLAPLAPSNTIHTVEQNLLALETLGITAAPADKRCVMAIDQRDRDTVGRQLEALGVTGPYILIHPASRWFFKCWEDDRFASVIQSLADDGHTIIMTAAPVREELALVDAILRRVRSPRVHSLAGQLSLTELAAAIEGAGLFIGVDSVPMHMAAALDRDIVALFGPSKINEWHPWMARHALIHAADYGPLIDPDAVDTSTTERYLRAIPVEPVLDAARGFLAGERP</sequence>
<dbReference type="InterPro" id="IPR002201">
    <property type="entry name" value="Glyco_trans_9"/>
</dbReference>